<dbReference type="AlphaFoldDB" id="A0A0D2CGC3"/>
<evidence type="ECO:0000256" key="4">
    <source>
        <dbReference type="ARBA" id="ARBA00022827"/>
    </source>
</evidence>
<dbReference type="Proteomes" id="UP000054466">
    <property type="component" value="Unassembled WGS sequence"/>
</dbReference>
<dbReference type="GeneID" id="27345129"/>
<evidence type="ECO:0000256" key="1">
    <source>
        <dbReference type="ARBA" id="ARBA00001974"/>
    </source>
</evidence>
<dbReference type="GO" id="GO:0004499">
    <property type="term" value="F:N,N-dimethylaniline monooxygenase activity"/>
    <property type="evidence" value="ECO:0007669"/>
    <property type="project" value="InterPro"/>
</dbReference>
<evidence type="ECO:0000313" key="7">
    <source>
        <dbReference type="Proteomes" id="UP000054466"/>
    </source>
</evidence>
<dbReference type="SUPFAM" id="SSF51905">
    <property type="entry name" value="FAD/NAD(P)-binding domain"/>
    <property type="match status" value="1"/>
</dbReference>
<dbReference type="OrthoDB" id="74360at2759"/>
<evidence type="ECO:0000313" key="6">
    <source>
        <dbReference type="EMBL" id="KIW30173.1"/>
    </source>
</evidence>
<evidence type="ECO:0000256" key="2">
    <source>
        <dbReference type="ARBA" id="ARBA00010139"/>
    </source>
</evidence>
<proteinExistence type="inferred from homology"/>
<organism evidence="6 7">
    <name type="scientific">Cladophialophora immunda</name>
    <dbReference type="NCBI Taxonomy" id="569365"/>
    <lineage>
        <taxon>Eukaryota</taxon>
        <taxon>Fungi</taxon>
        <taxon>Dikarya</taxon>
        <taxon>Ascomycota</taxon>
        <taxon>Pezizomycotina</taxon>
        <taxon>Eurotiomycetes</taxon>
        <taxon>Chaetothyriomycetidae</taxon>
        <taxon>Chaetothyriales</taxon>
        <taxon>Herpotrichiellaceae</taxon>
        <taxon>Cladophialophora</taxon>
    </lineage>
</organism>
<dbReference type="GO" id="GO:0050660">
    <property type="term" value="F:flavin adenine dinucleotide binding"/>
    <property type="evidence" value="ECO:0007669"/>
    <property type="project" value="InterPro"/>
</dbReference>
<dbReference type="InterPro" id="IPR020946">
    <property type="entry name" value="Flavin_mOase-like"/>
</dbReference>
<dbReference type="VEuPathDB" id="FungiDB:PV07_05935"/>
<dbReference type="Gene3D" id="3.50.50.60">
    <property type="entry name" value="FAD/NAD(P)-binding domain"/>
    <property type="match status" value="2"/>
</dbReference>
<keyword evidence="4" id="KW-0274">FAD</keyword>
<sequence>MSPGILVDDSPKLTNGYSKQHASTYDITEQPLGTPRKLRIVTIGAGASGLNLAHQIEQHMENVEHVIYEKNADVGGTWFENRYPGCACDIPSHNYQFTWEPYARWTSFYSAAPEILEYFKAVASKHGLYKYIKLQHKVVEAVWDEDTNRWLLKIEDLSTRSILNDWCDFLINGSGILNNWKWPSIPGLHSFKGTLVHSANWPDTVDLKGKTVAVLGCGSSGVQIVPAIQPDVHRLVTFIRSPTWITAGYAQNKAGPGGSNFKFTEAQKLSFENDPKAYLTYRKEVESELNSRFKFIIKDSLEQAEARRYSINEMTAKLGRDERLVKHLIPDFAVGCRRPTPGNGYLEALTQSNVRVVTDHIERIEERGIVLETGELLEVDVFICATGFDISFCPRFPLIGRGGVSLEDQWKQKPEAYLSLAAPNFPNYFMFLGPNAPIGHGSVLPIVEHAAKYIINVLRKAQTQGIKNLSPSAAAVRDFNDHVTEYMTRTAWSTGCRSWFKNGKIDGPVVALHPGSRIHWFHMLDHPRLEDFEIEYSSPNRFAYLGNGFSTREGPGLDTAYYFDDPEHGFEEY</sequence>
<dbReference type="GO" id="GO:0050661">
    <property type="term" value="F:NADP binding"/>
    <property type="evidence" value="ECO:0007669"/>
    <property type="project" value="InterPro"/>
</dbReference>
<evidence type="ECO:0000256" key="3">
    <source>
        <dbReference type="ARBA" id="ARBA00022630"/>
    </source>
</evidence>
<keyword evidence="7" id="KW-1185">Reference proteome</keyword>
<comment type="cofactor">
    <cofactor evidence="1">
        <name>FAD</name>
        <dbReference type="ChEBI" id="CHEBI:57692"/>
    </cofactor>
</comment>
<keyword evidence="3" id="KW-0285">Flavoprotein</keyword>
<dbReference type="EMBL" id="KN847042">
    <property type="protein sequence ID" value="KIW30173.1"/>
    <property type="molecule type" value="Genomic_DNA"/>
</dbReference>
<reference evidence="6 7" key="1">
    <citation type="submission" date="2015-01" db="EMBL/GenBank/DDBJ databases">
        <title>The Genome Sequence of Cladophialophora immunda CBS83496.</title>
        <authorList>
            <consortium name="The Broad Institute Genomics Platform"/>
            <person name="Cuomo C."/>
            <person name="de Hoog S."/>
            <person name="Gorbushina A."/>
            <person name="Stielow B."/>
            <person name="Teixiera M."/>
            <person name="Abouelleil A."/>
            <person name="Chapman S.B."/>
            <person name="Priest M."/>
            <person name="Young S.K."/>
            <person name="Wortman J."/>
            <person name="Nusbaum C."/>
            <person name="Birren B."/>
        </authorList>
    </citation>
    <scope>NUCLEOTIDE SEQUENCE [LARGE SCALE GENOMIC DNA]</scope>
    <source>
        <strain evidence="6 7">CBS 83496</strain>
    </source>
</reference>
<dbReference type="HOGENOM" id="CLU_006937_6_1_1"/>
<dbReference type="RefSeq" id="XP_016250389.1">
    <property type="nucleotide sequence ID" value="XM_016392870.1"/>
</dbReference>
<dbReference type="Pfam" id="PF00743">
    <property type="entry name" value="FMO-like"/>
    <property type="match status" value="1"/>
</dbReference>
<evidence type="ECO:0000256" key="5">
    <source>
        <dbReference type="ARBA" id="ARBA00023002"/>
    </source>
</evidence>
<dbReference type="InterPro" id="IPR036188">
    <property type="entry name" value="FAD/NAD-bd_sf"/>
</dbReference>
<name>A0A0D2CGC3_9EURO</name>
<protein>
    <submittedName>
        <fullName evidence="6">Uncharacterized protein</fullName>
    </submittedName>
</protein>
<keyword evidence="5" id="KW-0560">Oxidoreductase</keyword>
<accession>A0A0D2CGC3</accession>
<dbReference type="PANTHER" id="PTHR42877">
    <property type="entry name" value="L-ORNITHINE N(5)-MONOOXYGENASE-RELATED"/>
    <property type="match status" value="1"/>
</dbReference>
<comment type="similarity">
    <text evidence="2">Belongs to the FAD-binding monooxygenase family.</text>
</comment>
<dbReference type="InterPro" id="IPR051209">
    <property type="entry name" value="FAD-bind_Monooxygenase_sf"/>
</dbReference>
<dbReference type="PANTHER" id="PTHR42877:SF12">
    <property type="entry name" value="MONOOXYGENASE"/>
    <property type="match status" value="1"/>
</dbReference>
<gene>
    <name evidence="6" type="ORF">PV07_05935</name>
</gene>